<proteinExistence type="predicted"/>
<dbReference type="AlphaFoldDB" id="A0A0B0NZ42"/>
<reference evidence="2" key="1">
    <citation type="submission" date="2014-09" db="EMBL/GenBank/DDBJ databases">
        <authorList>
            <person name="Mudge J."/>
            <person name="Ramaraj T."/>
            <person name="Lindquist I.E."/>
            <person name="Bharti A.K."/>
            <person name="Sundararajan A."/>
            <person name="Cameron C.T."/>
            <person name="Woodward J.E."/>
            <person name="May G.D."/>
            <person name="Brubaker C."/>
            <person name="Broadhvest J."/>
            <person name="Wilkins T.A."/>
        </authorList>
    </citation>
    <scope>NUCLEOTIDE SEQUENCE</scope>
    <source>
        <strain evidence="2">cv. AKA8401</strain>
    </source>
</reference>
<evidence type="ECO:0000313" key="2">
    <source>
        <dbReference type="Proteomes" id="UP000032142"/>
    </source>
</evidence>
<gene>
    <name evidence="1" type="ORF">F383_10286</name>
</gene>
<protein>
    <submittedName>
        <fullName evidence="1">Glycoprotein G</fullName>
    </submittedName>
</protein>
<name>A0A0B0NZ42_GOSAR</name>
<evidence type="ECO:0000313" key="1">
    <source>
        <dbReference type="EMBL" id="KHG17907.1"/>
    </source>
</evidence>
<sequence length="68" mass="7662">MESGPRPRKEQDLGLNQISCPYFVSSTPNGSMGSPRMCQRNDEYRQVSSGLKYIRGMFTLSIGFFGYS</sequence>
<dbReference type="EMBL" id="KN409328">
    <property type="protein sequence ID" value="KHG17907.1"/>
    <property type="molecule type" value="Genomic_DNA"/>
</dbReference>
<dbReference type="Proteomes" id="UP000032142">
    <property type="component" value="Unassembled WGS sequence"/>
</dbReference>
<accession>A0A0B0NZ42</accession>
<organism evidence="1 2">
    <name type="scientific">Gossypium arboreum</name>
    <name type="common">Tree cotton</name>
    <name type="synonym">Gossypium nanking</name>
    <dbReference type="NCBI Taxonomy" id="29729"/>
    <lineage>
        <taxon>Eukaryota</taxon>
        <taxon>Viridiplantae</taxon>
        <taxon>Streptophyta</taxon>
        <taxon>Embryophyta</taxon>
        <taxon>Tracheophyta</taxon>
        <taxon>Spermatophyta</taxon>
        <taxon>Magnoliopsida</taxon>
        <taxon>eudicotyledons</taxon>
        <taxon>Gunneridae</taxon>
        <taxon>Pentapetalae</taxon>
        <taxon>rosids</taxon>
        <taxon>malvids</taxon>
        <taxon>Malvales</taxon>
        <taxon>Malvaceae</taxon>
        <taxon>Malvoideae</taxon>
        <taxon>Gossypium</taxon>
    </lineage>
</organism>
<keyword evidence="2" id="KW-1185">Reference proteome</keyword>